<name>A0AAN8HUL9_CHAGU</name>
<evidence type="ECO:0000313" key="1">
    <source>
        <dbReference type="EMBL" id="KAK5929001.1"/>
    </source>
</evidence>
<dbReference type="AlphaFoldDB" id="A0AAN8HUL9"/>
<dbReference type="InterPro" id="IPR008382">
    <property type="entry name" value="SPHK1-interactor_AKAP_110"/>
</dbReference>
<gene>
    <name evidence="1" type="ORF">CgunFtcFv8_010272</name>
</gene>
<comment type="caution">
    <text evidence="1">The sequence shown here is derived from an EMBL/GenBank/DDBJ whole genome shotgun (WGS) entry which is preliminary data.</text>
</comment>
<evidence type="ECO:0000313" key="2">
    <source>
        <dbReference type="Proteomes" id="UP001331515"/>
    </source>
</evidence>
<proteinExistence type="predicted"/>
<organism evidence="1 2">
    <name type="scientific">Champsocephalus gunnari</name>
    <name type="common">Mackerel icefish</name>
    <dbReference type="NCBI Taxonomy" id="52237"/>
    <lineage>
        <taxon>Eukaryota</taxon>
        <taxon>Metazoa</taxon>
        <taxon>Chordata</taxon>
        <taxon>Craniata</taxon>
        <taxon>Vertebrata</taxon>
        <taxon>Euteleostomi</taxon>
        <taxon>Actinopterygii</taxon>
        <taxon>Neopterygii</taxon>
        <taxon>Teleostei</taxon>
        <taxon>Neoteleostei</taxon>
        <taxon>Acanthomorphata</taxon>
        <taxon>Eupercaria</taxon>
        <taxon>Perciformes</taxon>
        <taxon>Notothenioidei</taxon>
        <taxon>Channichthyidae</taxon>
        <taxon>Champsocephalus</taxon>
    </lineage>
</organism>
<dbReference type="GO" id="GO:0005739">
    <property type="term" value="C:mitochondrion"/>
    <property type="evidence" value="ECO:0007669"/>
    <property type="project" value="TreeGrafter"/>
</dbReference>
<dbReference type="PANTHER" id="PTHR10226">
    <property type="entry name" value="A KINASE ANCHOR PROTEIN"/>
    <property type="match status" value="1"/>
</dbReference>
<sequence length="112" mass="12054">MAGAECLLQTPSNFQSSAMFEGSEAVEVGGGSTQSTAASSISACKKVLCSSSVMDSPEYWLRNEKALCRLGLLDDDTEGSCTMVSEHAVHQETLAPSWQHIMEHLVWSPSEE</sequence>
<keyword evidence="2" id="KW-1185">Reference proteome</keyword>
<dbReference type="PANTHER" id="PTHR10226:SF7">
    <property type="entry name" value="A-KINASE ANCHOR PROTEIN SPHKAP"/>
    <property type="match status" value="1"/>
</dbReference>
<dbReference type="Proteomes" id="UP001331515">
    <property type="component" value="Unassembled WGS sequence"/>
</dbReference>
<reference evidence="1 2" key="1">
    <citation type="journal article" date="2023" name="Mol. Biol. Evol.">
        <title>Genomics of Secondarily Temperate Adaptation in the Only Non-Antarctic Icefish.</title>
        <authorList>
            <person name="Rivera-Colon A.G."/>
            <person name="Rayamajhi N."/>
            <person name="Minhas B.F."/>
            <person name="Madrigal G."/>
            <person name="Bilyk K.T."/>
            <person name="Yoon V."/>
            <person name="Hune M."/>
            <person name="Gregory S."/>
            <person name="Cheng C.H.C."/>
            <person name="Catchen J.M."/>
        </authorList>
    </citation>
    <scope>NUCLEOTIDE SEQUENCE [LARGE SCALE GENOMIC DNA]</scope>
    <source>
        <tissue evidence="1">White muscle</tissue>
    </source>
</reference>
<dbReference type="EMBL" id="JAURVH010001517">
    <property type="protein sequence ID" value="KAK5929001.1"/>
    <property type="molecule type" value="Genomic_DNA"/>
</dbReference>
<accession>A0AAN8HUL9</accession>
<dbReference type="GO" id="GO:0051018">
    <property type="term" value="F:protein kinase A binding"/>
    <property type="evidence" value="ECO:0007669"/>
    <property type="project" value="TreeGrafter"/>
</dbReference>
<protein>
    <submittedName>
        <fullName evidence="1">Uncharacterized protein</fullName>
    </submittedName>
</protein>